<feature type="transmembrane region" description="Helical" evidence="1">
    <location>
        <begin position="5"/>
        <end position="26"/>
    </location>
</feature>
<keyword evidence="1" id="KW-0812">Transmembrane</keyword>
<name>A0A087TU68_STEMI</name>
<dbReference type="Proteomes" id="UP000054359">
    <property type="component" value="Unassembled WGS sequence"/>
</dbReference>
<dbReference type="OrthoDB" id="6423867at2759"/>
<accession>A0A087TU68</accession>
<dbReference type="OMA" id="NDHPPDY"/>
<protein>
    <submittedName>
        <fullName evidence="2">Uncharacterized protein</fullName>
    </submittedName>
</protein>
<keyword evidence="1" id="KW-1133">Transmembrane helix</keyword>
<keyword evidence="1" id="KW-0472">Membrane</keyword>
<keyword evidence="3" id="KW-1185">Reference proteome</keyword>
<dbReference type="EMBL" id="KK116744">
    <property type="protein sequence ID" value="KFM68657.1"/>
    <property type="molecule type" value="Genomic_DNA"/>
</dbReference>
<feature type="transmembrane region" description="Helical" evidence="1">
    <location>
        <begin position="69"/>
        <end position="95"/>
    </location>
</feature>
<evidence type="ECO:0000313" key="3">
    <source>
        <dbReference type="Proteomes" id="UP000054359"/>
    </source>
</evidence>
<feature type="non-terminal residue" evidence="2">
    <location>
        <position position="197"/>
    </location>
</feature>
<organism evidence="2 3">
    <name type="scientific">Stegodyphus mimosarum</name>
    <name type="common">African social velvet spider</name>
    <dbReference type="NCBI Taxonomy" id="407821"/>
    <lineage>
        <taxon>Eukaryota</taxon>
        <taxon>Metazoa</taxon>
        <taxon>Ecdysozoa</taxon>
        <taxon>Arthropoda</taxon>
        <taxon>Chelicerata</taxon>
        <taxon>Arachnida</taxon>
        <taxon>Araneae</taxon>
        <taxon>Araneomorphae</taxon>
        <taxon>Entelegynae</taxon>
        <taxon>Eresoidea</taxon>
        <taxon>Eresidae</taxon>
        <taxon>Stegodyphus</taxon>
    </lineage>
</organism>
<proteinExistence type="predicted"/>
<reference evidence="2 3" key="1">
    <citation type="submission" date="2013-11" db="EMBL/GenBank/DDBJ databases">
        <title>Genome sequencing of Stegodyphus mimosarum.</title>
        <authorList>
            <person name="Bechsgaard J."/>
        </authorList>
    </citation>
    <scope>NUCLEOTIDE SEQUENCE [LARGE SCALE GENOMIC DNA]</scope>
</reference>
<evidence type="ECO:0000256" key="1">
    <source>
        <dbReference type="SAM" id="Phobius"/>
    </source>
</evidence>
<evidence type="ECO:0000313" key="2">
    <source>
        <dbReference type="EMBL" id="KFM68657.1"/>
    </source>
</evidence>
<sequence>MRSGYWNHVCCIFFSTYTLVTSFIIFEAGAWNDTLDNSTLIISTTDETEWTWDNHTNGFIRMPRNPNSYTFYLVGMAFLGGFIGGFVLRCVYALVISHSSTFQSSGSQHAGGNFNLAFIGDDSRPPVNDNPPDYETVVSDGTATAEEASQNRFLNWLRRKIGADKSASQSNEELPPSYEIAIQNSATDMHSSSCLSQ</sequence>
<dbReference type="AlphaFoldDB" id="A0A087TU68"/>
<gene>
    <name evidence="2" type="ORF">X975_01256</name>
</gene>